<comment type="caution">
    <text evidence="2">The sequence shown here is derived from an EMBL/GenBank/DDBJ whole genome shotgun (WGS) entry which is preliminary data.</text>
</comment>
<evidence type="ECO:0000313" key="3">
    <source>
        <dbReference type="Proteomes" id="UP000321839"/>
    </source>
</evidence>
<keyword evidence="1" id="KW-1133">Transmembrane helix</keyword>
<keyword evidence="3" id="KW-1185">Reference proteome</keyword>
<proteinExistence type="predicted"/>
<reference evidence="2 3" key="1">
    <citation type="submission" date="2019-07" db="EMBL/GenBank/DDBJ databases">
        <title>Whole genome shotgun sequence of Staphylococcus cohnii subsp. urealyticus NBRC 109766.</title>
        <authorList>
            <person name="Hosoyama A."/>
            <person name="Uohara A."/>
            <person name="Ohji S."/>
            <person name="Ichikawa N."/>
        </authorList>
    </citation>
    <scope>NUCLEOTIDE SEQUENCE [LARGE SCALE GENOMIC DNA]</scope>
    <source>
        <strain evidence="2 3">NBRC 109766</strain>
    </source>
</reference>
<organism evidence="2 3">
    <name type="scientific">Staphylococcus ureilyticus</name>
    <name type="common">Staphylococcus cohnii subsp. urealyticus</name>
    <dbReference type="NCBI Taxonomy" id="94138"/>
    <lineage>
        <taxon>Bacteria</taxon>
        <taxon>Bacillati</taxon>
        <taxon>Bacillota</taxon>
        <taxon>Bacilli</taxon>
        <taxon>Bacillales</taxon>
        <taxon>Staphylococcaceae</taxon>
        <taxon>Staphylococcus</taxon>
        <taxon>Staphylococcus cohnii species complex</taxon>
    </lineage>
</organism>
<evidence type="ECO:0000313" key="2">
    <source>
        <dbReference type="EMBL" id="GEQ01605.1"/>
    </source>
</evidence>
<sequence length="55" mass="6527">MLMPKIKDASISYGCVLLYLKSFDLDCAYLFEMLCLYSNFYTLTMMFIIIDNHRL</sequence>
<gene>
    <name evidence="2" type="ORF">SCO02_00460</name>
</gene>
<evidence type="ECO:0000256" key="1">
    <source>
        <dbReference type="SAM" id="Phobius"/>
    </source>
</evidence>
<keyword evidence="1" id="KW-0472">Membrane</keyword>
<protein>
    <submittedName>
        <fullName evidence="2">Uncharacterized protein</fullName>
    </submittedName>
</protein>
<name>A0AB34AE62_STAUR</name>
<feature type="transmembrane region" description="Helical" evidence="1">
    <location>
        <begin position="28"/>
        <end position="50"/>
    </location>
</feature>
<dbReference type="EMBL" id="BKAW01000001">
    <property type="protein sequence ID" value="GEQ01605.1"/>
    <property type="molecule type" value="Genomic_DNA"/>
</dbReference>
<accession>A0AB34AE62</accession>
<dbReference type="AlphaFoldDB" id="A0AB34AE62"/>
<dbReference type="Proteomes" id="UP000321839">
    <property type="component" value="Unassembled WGS sequence"/>
</dbReference>
<keyword evidence="1" id="KW-0812">Transmembrane</keyword>